<dbReference type="SMART" id="SM00110">
    <property type="entry name" value="C1Q"/>
    <property type="match status" value="1"/>
</dbReference>
<dbReference type="InterPro" id="IPR001073">
    <property type="entry name" value="C1q_dom"/>
</dbReference>
<comment type="subcellular location">
    <subcellularLocation>
        <location evidence="1">Secreted</location>
    </subcellularLocation>
</comment>
<dbReference type="PANTHER" id="PTHR15427:SF33">
    <property type="entry name" value="COLLAGEN IV NC1 DOMAIN-CONTAINING PROTEIN"/>
    <property type="match status" value="1"/>
</dbReference>
<evidence type="ECO:0000256" key="1">
    <source>
        <dbReference type="ARBA" id="ARBA00004613"/>
    </source>
</evidence>
<sequence>MWPLLLNLIPLLATGYSDLRLNPILNASAVALGKENGVSENELNETHRICTKPDVVYQSAGPVNIYLNGGLVQQGGKESVINFTADNTKCSNCPQGPPGPKGDRGPQGSQGPRGDPGPRGGRDNGTHVTDMFVAFSVVMEARPFGPYSYYKIIQFDNVISNIGSGYNEDKGVFTARIPGYYQFTVHAHTVVNKQAEVRVMFNSERVVSVWADGTIGHREENTAQKAPMSPFMSAPTPKSTPKQVHEMGSSNSFIIKMSRGQKVYCLLPANQVLAGLGFSSFSGHLLRVTSD</sequence>
<evidence type="ECO:0000256" key="4">
    <source>
        <dbReference type="SAM" id="SignalP"/>
    </source>
</evidence>
<proteinExistence type="predicted"/>
<feature type="domain" description="C1q" evidence="5">
    <location>
        <begin position="128"/>
        <end position="291"/>
    </location>
</feature>
<dbReference type="EnsemblMetazoa" id="G25094.2">
    <property type="protein sequence ID" value="G25094.2:cds"/>
    <property type="gene ID" value="G25094"/>
</dbReference>
<dbReference type="PANTHER" id="PTHR15427">
    <property type="entry name" value="EMILIN ELASTIN MICROFIBRIL INTERFACE-LOCATED PROTEIN ELASTIN MICROFIBRIL INTERFACER"/>
    <property type="match status" value="1"/>
</dbReference>
<dbReference type="Gene3D" id="2.60.120.40">
    <property type="match status" value="1"/>
</dbReference>
<evidence type="ECO:0000256" key="2">
    <source>
        <dbReference type="ARBA" id="ARBA00022525"/>
    </source>
</evidence>
<reference evidence="6" key="1">
    <citation type="submission" date="2022-08" db="UniProtKB">
        <authorList>
            <consortium name="EnsemblMetazoa"/>
        </authorList>
    </citation>
    <scope>IDENTIFICATION</scope>
    <source>
        <strain evidence="6">05x7-T-G4-1.051#20</strain>
    </source>
</reference>
<keyword evidence="2" id="KW-0964">Secreted</keyword>
<keyword evidence="4" id="KW-0732">Signal</keyword>
<feature type="signal peptide" evidence="4">
    <location>
        <begin position="1"/>
        <end position="15"/>
    </location>
</feature>
<dbReference type="KEGG" id="crg:105343652"/>
<dbReference type="AlphaFoldDB" id="A0A8W8KY79"/>
<accession>A0A8W8KY79</accession>
<dbReference type="Proteomes" id="UP000005408">
    <property type="component" value="Unassembled WGS sequence"/>
</dbReference>
<dbReference type="GO" id="GO:0005581">
    <property type="term" value="C:collagen trimer"/>
    <property type="evidence" value="ECO:0007669"/>
    <property type="project" value="UniProtKB-KW"/>
</dbReference>
<feature type="region of interest" description="Disordered" evidence="3">
    <location>
        <begin position="88"/>
        <end position="126"/>
    </location>
</feature>
<dbReference type="InterPro" id="IPR050392">
    <property type="entry name" value="Collagen/C1q_domain"/>
</dbReference>
<dbReference type="RefSeq" id="XP_034304092.1">
    <property type="nucleotide sequence ID" value="XM_034448201.2"/>
</dbReference>
<dbReference type="SUPFAM" id="SSF49842">
    <property type="entry name" value="TNF-like"/>
    <property type="match status" value="1"/>
</dbReference>
<protein>
    <recommendedName>
        <fullName evidence="5">C1q domain-containing protein</fullName>
    </recommendedName>
</protein>
<dbReference type="Pfam" id="PF00386">
    <property type="entry name" value="C1q"/>
    <property type="match status" value="1"/>
</dbReference>
<organism evidence="6 7">
    <name type="scientific">Magallana gigas</name>
    <name type="common">Pacific oyster</name>
    <name type="synonym">Crassostrea gigas</name>
    <dbReference type="NCBI Taxonomy" id="29159"/>
    <lineage>
        <taxon>Eukaryota</taxon>
        <taxon>Metazoa</taxon>
        <taxon>Spiralia</taxon>
        <taxon>Lophotrochozoa</taxon>
        <taxon>Mollusca</taxon>
        <taxon>Bivalvia</taxon>
        <taxon>Autobranchia</taxon>
        <taxon>Pteriomorphia</taxon>
        <taxon>Ostreida</taxon>
        <taxon>Ostreoidea</taxon>
        <taxon>Ostreidae</taxon>
        <taxon>Magallana</taxon>
    </lineage>
</organism>
<dbReference type="InterPro" id="IPR008983">
    <property type="entry name" value="Tumour_necrosis_fac-like_dom"/>
</dbReference>
<evidence type="ECO:0000313" key="6">
    <source>
        <dbReference type="EnsemblMetazoa" id="G25094.2:cds"/>
    </source>
</evidence>
<dbReference type="OMA" id="VMFNSER"/>
<name>A0A8W8KY79_MAGGI</name>
<evidence type="ECO:0000313" key="7">
    <source>
        <dbReference type="Proteomes" id="UP000005408"/>
    </source>
</evidence>
<dbReference type="Gene3D" id="1.20.5.320">
    <property type="entry name" value="6-Phosphogluconate Dehydrogenase, domain 3"/>
    <property type="match status" value="1"/>
</dbReference>
<feature type="chain" id="PRO_5036478968" description="C1q domain-containing protein" evidence="4">
    <location>
        <begin position="16"/>
        <end position="291"/>
    </location>
</feature>
<evidence type="ECO:0000259" key="5">
    <source>
        <dbReference type="PROSITE" id="PS50871"/>
    </source>
</evidence>
<evidence type="ECO:0000256" key="3">
    <source>
        <dbReference type="SAM" id="MobiDB-lite"/>
    </source>
</evidence>
<dbReference type="PRINTS" id="PR00007">
    <property type="entry name" value="COMPLEMNTC1Q"/>
</dbReference>
<dbReference type="PROSITE" id="PS50871">
    <property type="entry name" value="C1Q"/>
    <property type="match status" value="1"/>
</dbReference>
<dbReference type="GeneID" id="105343652"/>
<keyword evidence="7" id="KW-1185">Reference proteome</keyword>
<dbReference type="OrthoDB" id="6154955at2759"/>